<proteinExistence type="predicted"/>
<keyword evidence="2" id="KW-1185">Reference proteome</keyword>
<evidence type="ECO:0000313" key="2">
    <source>
        <dbReference type="Proteomes" id="UP000584663"/>
    </source>
</evidence>
<gene>
    <name evidence="1" type="ORF">GGQ89_003074</name>
</gene>
<feature type="non-terminal residue" evidence="1">
    <location>
        <position position="1"/>
    </location>
</feature>
<accession>A0ABR6KE68</accession>
<dbReference type="EMBL" id="JACHNX010000014">
    <property type="protein sequence ID" value="MBB4610840.1"/>
    <property type="molecule type" value="Genomic_DNA"/>
</dbReference>
<reference evidence="1 2" key="1">
    <citation type="submission" date="2020-08" db="EMBL/GenBank/DDBJ databases">
        <title>Genomic Encyclopedia of Type Strains, Phase IV (KMG-IV): sequencing the most valuable type-strain genomes for metagenomic binning, comparative biology and taxonomic classification.</title>
        <authorList>
            <person name="Goeker M."/>
        </authorList>
    </citation>
    <scope>NUCLEOTIDE SEQUENCE [LARGE SCALE GENOMIC DNA]</scope>
    <source>
        <strain evidence="1 2">DSM 14562</strain>
    </source>
</reference>
<organism evidence="1 2">
    <name type="scientific">Sphingomonas yabuuchiae</name>
    <dbReference type="NCBI Taxonomy" id="172044"/>
    <lineage>
        <taxon>Bacteria</taxon>
        <taxon>Pseudomonadati</taxon>
        <taxon>Pseudomonadota</taxon>
        <taxon>Alphaproteobacteria</taxon>
        <taxon>Sphingomonadales</taxon>
        <taxon>Sphingomonadaceae</taxon>
        <taxon>Sphingomonas</taxon>
    </lineage>
</organism>
<protein>
    <submittedName>
        <fullName evidence="1">Uncharacterized protein</fullName>
    </submittedName>
</protein>
<comment type="caution">
    <text evidence="1">The sequence shown here is derived from an EMBL/GenBank/DDBJ whole genome shotgun (WGS) entry which is preliminary data.</text>
</comment>
<evidence type="ECO:0000313" key="1">
    <source>
        <dbReference type="EMBL" id="MBB4610840.1"/>
    </source>
</evidence>
<name>A0ABR6KE68_9SPHN</name>
<dbReference type="Proteomes" id="UP000584663">
    <property type="component" value="Unassembled WGS sequence"/>
</dbReference>
<sequence>ALLAAVKMAEVSFYSTLARAARDKDTCDVTYFVERC</sequence>